<evidence type="ECO:0000313" key="2">
    <source>
        <dbReference type="Proteomes" id="UP000034539"/>
    </source>
</evidence>
<organism evidence="1 2">
    <name type="scientific">Candidatus Gottesmanbacteria bacterium GW2011_GWC2_39_8</name>
    <dbReference type="NCBI Taxonomy" id="1618450"/>
    <lineage>
        <taxon>Bacteria</taxon>
        <taxon>Candidatus Gottesmaniibacteriota</taxon>
    </lineage>
</organism>
<protein>
    <submittedName>
        <fullName evidence="1">Uncharacterized protein</fullName>
    </submittedName>
</protein>
<reference evidence="1 2" key="1">
    <citation type="journal article" date="2015" name="Nature">
        <title>rRNA introns, odd ribosomes, and small enigmatic genomes across a large radiation of phyla.</title>
        <authorList>
            <person name="Brown C.T."/>
            <person name="Hug L.A."/>
            <person name="Thomas B.C."/>
            <person name="Sharon I."/>
            <person name="Castelle C.J."/>
            <person name="Singh A."/>
            <person name="Wilkins M.J."/>
            <person name="Williams K.H."/>
            <person name="Banfield J.F."/>
        </authorList>
    </citation>
    <scope>NUCLEOTIDE SEQUENCE [LARGE SCALE GENOMIC DNA]</scope>
</reference>
<gene>
    <name evidence="1" type="ORF">UT63_C0070G0005</name>
</gene>
<proteinExistence type="predicted"/>
<sequence>MTIAAAEREYKRISIAGKGTCGMVTAQSAAKDILNGRERNLLASLISGRNSTAVIRDVLTHNAARNSRLGISVEKRLTSAPQVVRQIKNHPLTQIGEEPVAIVDVLVDGKIGHSVTIVNKTGPGKVRILDTSKRFTLGGKFDGEANMRDLTRAMKENLKKRSAIRGRTQNVVIFASTPKLRRVLPDEVLQKARRILGFREREIQDLKKAKLI</sequence>
<dbReference type="Proteomes" id="UP000034539">
    <property type="component" value="Unassembled WGS sequence"/>
</dbReference>
<accession>A0A0G0Q242</accession>
<dbReference type="EMBL" id="LBXN01000070">
    <property type="protein sequence ID" value="KKR31436.1"/>
    <property type="molecule type" value="Genomic_DNA"/>
</dbReference>
<evidence type="ECO:0000313" key="1">
    <source>
        <dbReference type="EMBL" id="KKR31436.1"/>
    </source>
</evidence>
<name>A0A0G0Q242_9BACT</name>
<comment type="caution">
    <text evidence="1">The sequence shown here is derived from an EMBL/GenBank/DDBJ whole genome shotgun (WGS) entry which is preliminary data.</text>
</comment>
<dbReference type="AlphaFoldDB" id="A0A0G0Q242"/>